<dbReference type="EMBL" id="JACSQT010000003">
    <property type="protein sequence ID" value="MBD7937157.1"/>
    <property type="molecule type" value="Genomic_DNA"/>
</dbReference>
<comment type="caution">
    <text evidence="1">The sequence shown here is derived from an EMBL/GenBank/DDBJ whole genome shotgun (WGS) entry which is preliminary data.</text>
</comment>
<evidence type="ECO:0008006" key="3">
    <source>
        <dbReference type="Google" id="ProtNLM"/>
    </source>
</evidence>
<keyword evidence="2" id="KW-1185">Reference proteome</keyword>
<accession>A0ABR8QNN6</accession>
<protein>
    <recommendedName>
        <fullName evidence="3">Phage protein</fullName>
    </recommendedName>
</protein>
<proteinExistence type="predicted"/>
<evidence type="ECO:0000313" key="2">
    <source>
        <dbReference type="Proteomes" id="UP000657931"/>
    </source>
</evidence>
<name>A0ABR8QNN6_9BACI</name>
<organism evidence="1 2">
    <name type="scientific">Cytobacillus stercorigallinarum</name>
    <dbReference type="NCBI Taxonomy" id="2762240"/>
    <lineage>
        <taxon>Bacteria</taxon>
        <taxon>Bacillati</taxon>
        <taxon>Bacillota</taxon>
        <taxon>Bacilli</taxon>
        <taxon>Bacillales</taxon>
        <taxon>Bacillaceae</taxon>
        <taxon>Cytobacillus</taxon>
    </lineage>
</organism>
<evidence type="ECO:0000313" key="1">
    <source>
        <dbReference type="EMBL" id="MBD7937157.1"/>
    </source>
</evidence>
<dbReference type="RefSeq" id="WP_191813117.1">
    <property type="nucleotide sequence ID" value="NZ_JACSQT010000003.1"/>
</dbReference>
<sequence length="132" mass="15500">MDLYRARLKTAGKTPEQILADYEGPNQIGPKPDEKEVTLWIQVYNNLHGIDVIVVKDFVGDDYVVTSWKDEDDYKIMEYFYLAEQDPLFGTYFEEREEFLKDWKSNEYCPSATVIFANNDVEIIEKLEKAKN</sequence>
<gene>
    <name evidence="1" type="ORF">H9655_08945</name>
</gene>
<dbReference type="Proteomes" id="UP000657931">
    <property type="component" value="Unassembled WGS sequence"/>
</dbReference>
<reference evidence="1 2" key="1">
    <citation type="submission" date="2020-08" db="EMBL/GenBank/DDBJ databases">
        <title>A Genomic Blueprint of the Chicken Gut Microbiome.</title>
        <authorList>
            <person name="Gilroy R."/>
            <person name="Ravi A."/>
            <person name="Getino M."/>
            <person name="Pursley I."/>
            <person name="Horton D.L."/>
            <person name="Alikhan N.-F."/>
            <person name="Baker D."/>
            <person name="Gharbi K."/>
            <person name="Hall N."/>
            <person name="Watson M."/>
            <person name="Adriaenssens E.M."/>
            <person name="Foster-Nyarko E."/>
            <person name="Jarju S."/>
            <person name="Secka A."/>
            <person name="Antonio M."/>
            <person name="Oren A."/>
            <person name="Chaudhuri R."/>
            <person name="La Ragione R.M."/>
            <person name="Hildebrand F."/>
            <person name="Pallen M.J."/>
        </authorList>
    </citation>
    <scope>NUCLEOTIDE SEQUENCE [LARGE SCALE GENOMIC DNA]</scope>
    <source>
        <strain evidence="1 2">Sa5YUA1</strain>
    </source>
</reference>